<dbReference type="InterPro" id="IPR015683">
    <property type="entry name" value="Ionotropic_Glu_rcpt"/>
</dbReference>
<evidence type="ECO:0000256" key="11">
    <source>
        <dbReference type="ARBA" id="ARBA00023303"/>
    </source>
</evidence>
<keyword evidence="4 12" id="KW-1133">Transmembrane helix</keyword>
<feature type="transmembrane region" description="Helical" evidence="12">
    <location>
        <begin position="631"/>
        <end position="656"/>
    </location>
</feature>
<dbReference type="GeneID" id="136807858"/>
<evidence type="ECO:0000256" key="5">
    <source>
        <dbReference type="ARBA" id="ARBA00023054"/>
    </source>
</evidence>
<dbReference type="GO" id="GO:0005886">
    <property type="term" value="C:plasma membrane"/>
    <property type="evidence" value="ECO:0007669"/>
    <property type="project" value="UniProtKB-ARBA"/>
</dbReference>
<feature type="domain" description="Ionotropic glutamate receptor L-glutamate and glycine-binding" evidence="15">
    <location>
        <begin position="264"/>
        <end position="322"/>
    </location>
</feature>
<dbReference type="GO" id="GO:0043226">
    <property type="term" value="C:organelle"/>
    <property type="evidence" value="ECO:0007669"/>
    <property type="project" value="UniProtKB-ARBA"/>
</dbReference>
<dbReference type="Proteomes" id="UP000594262">
    <property type="component" value="Unplaced"/>
</dbReference>
<feature type="domain" description="Ionotropic glutamate receptor C-terminal" evidence="14">
    <location>
        <begin position="233"/>
        <end position="604"/>
    </location>
</feature>
<evidence type="ECO:0000256" key="3">
    <source>
        <dbReference type="ARBA" id="ARBA00022692"/>
    </source>
</evidence>
<evidence type="ECO:0000259" key="14">
    <source>
        <dbReference type="SMART" id="SM00079"/>
    </source>
</evidence>
<keyword evidence="11" id="KW-0407">Ion channel</keyword>
<dbReference type="PANTHER" id="PTHR18966">
    <property type="entry name" value="IONOTROPIC GLUTAMATE RECEPTOR"/>
    <property type="match status" value="1"/>
</dbReference>
<evidence type="ECO:0000256" key="10">
    <source>
        <dbReference type="ARBA" id="ARBA00023286"/>
    </source>
</evidence>
<evidence type="ECO:0000256" key="12">
    <source>
        <dbReference type="SAM" id="Phobius"/>
    </source>
</evidence>
<keyword evidence="8" id="KW-0675">Receptor</keyword>
<keyword evidence="17" id="KW-1185">Reference proteome</keyword>
<dbReference type="SMART" id="SM00079">
    <property type="entry name" value="PBPe"/>
    <property type="match status" value="1"/>
</dbReference>
<sequence length="678" mass="77256">MILWILLVLKYIGCESNLNQCQDENCSIIQQTLRNPGNRSSQYYSIQQVCDLLDVALLFGQTDTLVILTENEHYTKELYTQQCVQRTPHKIWLVPKLMQKEYFENNIEKWLRDGIQKFVILCSLESTSLLLELTKGLLISSLEPLFFITSRQPMYFLGSLPSMVVAVEDGNNENSGDPTEKNFDFYIHDAIYHKWRTINYHDLMHQHYTSLELRDLIESYPLSSFVQENYQLQLRVVTVVEEPYMMIANFSNVFEDGSCVVGKICWKPNNKGPYCCIGYLIDMLESLEEDLMFQSYLYFVADGKYGEIVNGSWVGMVGDLVKGKADLALASLTINTKRSEAVSYSLPFLVGGMILISILEEKALPFANLEPFKAIALDLWIGVIVVPSCTVLIIVITDRIGAGKQYALRESFTYIMGLLFQRDMGGKNPISWSSKVIALSVAMFTLVVMSTYTALLTANSVTFTRSLGISGFDDPKIKNPTREFRYGTVANSAYTQLFANSQDPVWNRMAQFMKDYNFTNTSKAFEQLATGELQAIIHDYFIAYHNIAKDTNCRFKFAGESIKDGGSGLAVQKGSKLANQISTLILKYQDQEFFLQLQQKWMENKCVETSKGSSPGATNNNNVVVRIGKEYFGGVFIALCGVTLISFGILVVEYLLNRKIHTRTYWVSERRRKRWRRY</sequence>
<keyword evidence="5" id="KW-0175">Coiled coil</keyword>
<dbReference type="OrthoDB" id="5990463at2759"/>
<evidence type="ECO:0000256" key="9">
    <source>
        <dbReference type="ARBA" id="ARBA00023180"/>
    </source>
</evidence>
<dbReference type="Gene3D" id="3.40.190.10">
    <property type="entry name" value="Periplasmic binding protein-like II"/>
    <property type="match status" value="2"/>
</dbReference>
<dbReference type="GO" id="GO:0015276">
    <property type="term" value="F:ligand-gated monoatomic ion channel activity"/>
    <property type="evidence" value="ECO:0007669"/>
    <property type="project" value="InterPro"/>
</dbReference>
<proteinExistence type="predicted"/>
<feature type="chain" id="PRO_5029861469" evidence="13">
    <location>
        <begin position="17"/>
        <end position="678"/>
    </location>
</feature>
<keyword evidence="6" id="KW-0406">Ion transport</keyword>
<dbReference type="InterPro" id="IPR019594">
    <property type="entry name" value="Glu/Gly-bd"/>
</dbReference>
<protein>
    <submittedName>
        <fullName evidence="16">Uncharacterized protein</fullName>
    </submittedName>
</protein>
<evidence type="ECO:0000256" key="1">
    <source>
        <dbReference type="ARBA" id="ARBA00004141"/>
    </source>
</evidence>
<keyword evidence="2" id="KW-0813">Transport</keyword>
<keyword evidence="7 12" id="KW-0472">Membrane</keyword>
<evidence type="ECO:0000259" key="15">
    <source>
        <dbReference type="SMART" id="SM00918"/>
    </source>
</evidence>
<feature type="signal peptide" evidence="13">
    <location>
        <begin position="1"/>
        <end position="16"/>
    </location>
</feature>
<dbReference type="FunFam" id="3.40.190.10:FF:000078">
    <property type="entry name" value="glutamate receptor ionotropic, NMDA 3B"/>
    <property type="match status" value="1"/>
</dbReference>
<feature type="transmembrane region" description="Helical" evidence="12">
    <location>
        <begin position="341"/>
        <end position="359"/>
    </location>
</feature>
<dbReference type="InterPro" id="IPR001320">
    <property type="entry name" value="Iontro_rcpt_C"/>
</dbReference>
<accession>A0A7M5V930</accession>
<feature type="transmembrane region" description="Helical" evidence="12">
    <location>
        <begin position="379"/>
        <end position="397"/>
    </location>
</feature>
<dbReference type="RefSeq" id="XP_066920579.1">
    <property type="nucleotide sequence ID" value="XM_067064478.1"/>
</dbReference>
<evidence type="ECO:0000256" key="13">
    <source>
        <dbReference type="SAM" id="SignalP"/>
    </source>
</evidence>
<evidence type="ECO:0000313" key="17">
    <source>
        <dbReference type="Proteomes" id="UP000594262"/>
    </source>
</evidence>
<evidence type="ECO:0000256" key="2">
    <source>
        <dbReference type="ARBA" id="ARBA00022448"/>
    </source>
</evidence>
<name>A0A7M5V930_9CNID</name>
<dbReference type="Pfam" id="PF10613">
    <property type="entry name" value="Lig_chan-Glu_bd"/>
    <property type="match status" value="1"/>
</dbReference>
<evidence type="ECO:0000256" key="4">
    <source>
        <dbReference type="ARBA" id="ARBA00022989"/>
    </source>
</evidence>
<comment type="subcellular location">
    <subcellularLocation>
        <location evidence="1">Membrane</location>
        <topology evidence="1">Multi-pass membrane protein</topology>
    </subcellularLocation>
</comment>
<dbReference type="SUPFAM" id="SSF53850">
    <property type="entry name" value="Periplasmic binding protein-like II"/>
    <property type="match status" value="1"/>
</dbReference>
<dbReference type="SMART" id="SM00918">
    <property type="entry name" value="Lig_chan-Glu_bd"/>
    <property type="match status" value="1"/>
</dbReference>
<evidence type="ECO:0000313" key="16">
    <source>
        <dbReference type="EnsemblMetazoa" id="CLYHEMP005619.1"/>
    </source>
</evidence>
<keyword evidence="9" id="KW-0325">Glycoprotein</keyword>
<dbReference type="Pfam" id="PF00060">
    <property type="entry name" value="Lig_chan"/>
    <property type="match status" value="1"/>
</dbReference>
<organism evidence="16 17">
    <name type="scientific">Clytia hemisphaerica</name>
    <dbReference type="NCBI Taxonomy" id="252671"/>
    <lineage>
        <taxon>Eukaryota</taxon>
        <taxon>Metazoa</taxon>
        <taxon>Cnidaria</taxon>
        <taxon>Hydrozoa</taxon>
        <taxon>Hydroidolina</taxon>
        <taxon>Leptothecata</taxon>
        <taxon>Obeliida</taxon>
        <taxon>Clytiidae</taxon>
        <taxon>Clytia</taxon>
    </lineage>
</organism>
<feature type="transmembrane region" description="Helical" evidence="12">
    <location>
        <begin position="436"/>
        <end position="455"/>
    </location>
</feature>
<evidence type="ECO:0000256" key="7">
    <source>
        <dbReference type="ARBA" id="ARBA00023136"/>
    </source>
</evidence>
<evidence type="ECO:0000256" key="8">
    <source>
        <dbReference type="ARBA" id="ARBA00023170"/>
    </source>
</evidence>
<dbReference type="AlphaFoldDB" id="A0A7M5V930"/>
<reference evidence="16" key="1">
    <citation type="submission" date="2021-01" db="UniProtKB">
        <authorList>
            <consortium name="EnsemblMetazoa"/>
        </authorList>
    </citation>
    <scope>IDENTIFICATION</scope>
</reference>
<dbReference type="Gene3D" id="1.10.287.70">
    <property type="match status" value="1"/>
</dbReference>
<dbReference type="EnsemblMetazoa" id="CLYHEMT005619.1">
    <property type="protein sequence ID" value="CLYHEMP005619.1"/>
    <property type="gene ID" value="CLYHEMG005619"/>
</dbReference>
<keyword evidence="3 12" id="KW-0812">Transmembrane</keyword>
<keyword evidence="13" id="KW-0732">Signal</keyword>
<keyword evidence="10" id="KW-1071">Ligand-gated ion channel</keyword>
<evidence type="ECO:0000256" key="6">
    <source>
        <dbReference type="ARBA" id="ARBA00023065"/>
    </source>
</evidence>